<keyword evidence="8" id="KW-0411">Iron-sulfur</keyword>
<organism evidence="10 11">
    <name type="scientific">Phormidesmis priestleyi Ana</name>
    <dbReference type="NCBI Taxonomy" id="1666911"/>
    <lineage>
        <taxon>Bacteria</taxon>
        <taxon>Bacillati</taxon>
        <taxon>Cyanobacteriota</taxon>
        <taxon>Cyanophyceae</taxon>
        <taxon>Leptolyngbyales</taxon>
        <taxon>Leptolyngbyaceae</taxon>
        <taxon>Phormidesmis</taxon>
    </lineage>
</organism>
<dbReference type="PRINTS" id="PR00411">
    <property type="entry name" value="PNDRDTASEI"/>
</dbReference>
<dbReference type="AlphaFoldDB" id="A0A0N8KMD3"/>
<protein>
    <submittedName>
        <fullName evidence="10">Nitrite reductase large subunit NirB</fullName>
    </submittedName>
</protein>
<dbReference type="InterPro" id="IPR017941">
    <property type="entry name" value="Rieske_2Fe-2S"/>
</dbReference>
<dbReference type="InterPro" id="IPR036922">
    <property type="entry name" value="Rieske_2Fe-2S_sf"/>
</dbReference>
<sequence length="535" mass="57561">MITQRVSVCSLSELKQGEMQQFSVADREILLVREGETVTALATRCSHYGAPLAKGVLHAGRIVCPWHNACYSAASGKQLEPPGRKDLLQYSVSVEAGVVYVALPEAGEAHVTPPMAVPADAPDVQKTDRQKTFVIVGGGAAGSAAAEMLRQVGFAGRLVMLTAEQALPYDRTKLSKAFLQGDEVKDADLLRSADFYQKHGIEVKTNATVSQLDAGSQQLTYGNGETLIYDSLLLATGGKVNELPIAGSTLKNVFTLRSIKDAQRILKTAQRSQRVVIVGTGFIGMEVASSLRQQGLTVTVVAPGEVPFEKVLGAEVGKMFLTMHQAHGVVFKLGCKAKAFKGEGQVTTVELDTGESLPADLVVVGIGVTPATDFIDAKQILLDEQDQSVPVNQYLQAAPGVYAAGDIARFPHFVTGEPVRIEHWRLAMQHGRIAAYNMAGQSIPFKAVPFFWTGQFDLKLRYVGHAEKWDDVIVQGSLDDHEFLAFYMQNNQVMAVAGAGRDRDIAAISELMRLGKMPAVSDFNGTDASAMLAQA</sequence>
<dbReference type="Pfam" id="PF00355">
    <property type="entry name" value="Rieske"/>
    <property type="match status" value="1"/>
</dbReference>
<evidence type="ECO:0000256" key="1">
    <source>
        <dbReference type="ARBA" id="ARBA00001974"/>
    </source>
</evidence>
<keyword evidence="5" id="KW-0274">FAD</keyword>
<dbReference type="InterPro" id="IPR050446">
    <property type="entry name" value="FAD-oxidoreductase/Apoptosis"/>
</dbReference>
<dbReference type="PRINTS" id="PR00368">
    <property type="entry name" value="FADPNR"/>
</dbReference>
<dbReference type="PATRIC" id="fig|1666911.3.peg.1934"/>
<dbReference type="STRING" id="1666911.HLUCCA11_18560"/>
<gene>
    <name evidence="10" type="primary">nirB</name>
    <name evidence="10" type="ORF">HLUCCA11_18560</name>
</gene>
<evidence type="ECO:0000313" key="11">
    <source>
        <dbReference type="Proteomes" id="UP000050465"/>
    </source>
</evidence>
<keyword evidence="3" id="KW-0001">2Fe-2S</keyword>
<keyword evidence="7" id="KW-0408">Iron</keyword>
<dbReference type="Gene3D" id="3.30.390.30">
    <property type="match status" value="1"/>
</dbReference>
<evidence type="ECO:0000256" key="6">
    <source>
        <dbReference type="ARBA" id="ARBA00023002"/>
    </source>
</evidence>
<evidence type="ECO:0000256" key="3">
    <source>
        <dbReference type="ARBA" id="ARBA00022714"/>
    </source>
</evidence>
<dbReference type="GO" id="GO:0051537">
    <property type="term" value="F:2 iron, 2 sulfur cluster binding"/>
    <property type="evidence" value="ECO:0007669"/>
    <property type="project" value="UniProtKB-KW"/>
</dbReference>
<dbReference type="GO" id="GO:0016651">
    <property type="term" value="F:oxidoreductase activity, acting on NAD(P)H"/>
    <property type="evidence" value="ECO:0007669"/>
    <property type="project" value="TreeGrafter"/>
</dbReference>
<evidence type="ECO:0000256" key="8">
    <source>
        <dbReference type="ARBA" id="ARBA00023014"/>
    </source>
</evidence>
<dbReference type="PROSITE" id="PS51296">
    <property type="entry name" value="RIESKE"/>
    <property type="match status" value="1"/>
</dbReference>
<evidence type="ECO:0000256" key="4">
    <source>
        <dbReference type="ARBA" id="ARBA00022723"/>
    </source>
</evidence>
<dbReference type="SUPFAM" id="SSF55424">
    <property type="entry name" value="FAD/NAD-linked reductases, dimerisation (C-terminal) domain"/>
    <property type="match status" value="1"/>
</dbReference>
<dbReference type="PANTHER" id="PTHR43557">
    <property type="entry name" value="APOPTOSIS-INDUCING FACTOR 1"/>
    <property type="match status" value="1"/>
</dbReference>
<dbReference type="SUPFAM" id="SSF50022">
    <property type="entry name" value="ISP domain"/>
    <property type="match status" value="1"/>
</dbReference>
<dbReference type="InterPro" id="IPR036188">
    <property type="entry name" value="FAD/NAD-bd_sf"/>
</dbReference>
<dbReference type="Pfam" id="PF07992">
    <property type="entry name" value="Pyr_redox_2"/>
    <property type="match status" value="1"/>
</dbReference>
<dbReference type="SUPFAM" id="SSF51905">
    <property type="entry name" value="FAD/NAD(P)-binding domain"/>
    <property type="match status" value="2"/>
</dbReference>
<dbReference type="PANTHER" id="PTHR43557:SF2">
    <property type="entry name" value="RIESKE DOMAIN-CONTAINING PROTEIN-RELATED"/>
    <property type="match status" value="1"/>
</dbReference>
<dbReference type="Gene3D" id="2.102.10.10">
    <property type="entry name" value="Rieske [2Fe-2S] iron-sulphur domain"/>
    <property type="match status" value="1"/>
</dbReference>
<dbReference type="InterPro" id="IPR016156">
    <property type="entry name" value="FAD/NAD-linked_Rdtase_dimer_sf"/>
</dbReference>
<reference evidence="10 11" key="1">
    <citation type="submission" date="2015-09" db="EMBL/GenBank/DDBJ databases">
        <title>Identification and resolution of microdiversity through metagenomic sequencing of parallel consortia.</title>
        <authorList>
            <person name="Nelson W.C."/>
            <person name="Romine M.F."/>
            <person name="Lindemann S.R."/>
        </authorList>
    </citation>
    <scope>NUCLEOTIDE SEQUENCE [LARGE SCALE GENOMIC DNA]</scope>
    <source>
        <strain evidence="10">Ana</strain>
    </source>
</reference>
<dbReference type="Pfam" id="PF14759">
    <property type="entry name" value="Reductase_C"/>
    <property type="match status" value="1"/>
</dbReference>
<comment type="caution">
    <text evidence="10">The sequence shown here is derived from an EMBL/GenBank/DDBJ whole genome shotgun (WGS) entry which is preliminary data.</text>
</comment>
<evidence type="ECO:0000256" key="5">
    <source>
        <dbReference type="ARBA" id="ARBA00022827"/>
    </source>
</evidence>
<dbReference type="InterPro" id="IPR023753">
    <property type="entry name" value="FAD/NAD-binding_dom"/>
</dbReference>
<keyword evidence="4" id="KW-0479">Metal-binding</keyword>
<evidence type="ECO:0000259" key="9">
    <source>
        <dbReference type="PROSITE" id="PS51296"/>
    </source>
</evidence>
<accession>A0A0N8KMD3</accession>
<dbReference type="Gene3D" id="3.50.50.60">
    <property type="entry name" value="FAD/NAD(P)-binding domain"/>
    <property type="match status" value="2"/>
</dbReference>
<dbReference type="GO" id="GO:0046872">
    <property type="term" value="F:metal ion binding"/>
    <property type="evidence" value="ECO:0007669"/>
    <property type="project" value="UniProtKB-KW"/>
</dbReference>
<dbReference type="GO" id="GO:0005737">
    <property type="term" value="C:cytoplasm"/>
    <property type="evidence" value="ECO:0007669"/>
    <property type="project" value="TreeGrafter"/>
</dbReference>
<keyword evidence="2" id="KW-0285">Flavoprotein</keyword>
<evidence type="ECO:0000313" key="10">
    <source>
        <dbReference type="EMBL" id="KPQ33418.1"/>
    </source>
</evidence>
<dbReference type="EMBL" id="LJZR01000032">
    <property type="protein sequence ID" value="KPQ33418.1"/>
    <property type="molecule type" value="Genomic_DNA"/>
</dbReference>
<dbReference type="Proteomes" id="UP000050465">
    <property type="component" value="Unassembled WGS sequence"/>
</dbReference>
<comment type="cofactor">
    <cofactor evidence="1">
        <name>FAD</name>
        <dbReference type="ChEBI" id="CHEBI:57692"/>
    </cofactor>
</comment>
<evidence type="ECO:0000256" key="7">
    <source>
        <dbReference type="ARBA" id="ARBA00023004"/>
    </source>
</evidence>
<dbReference type="GO" id="GO:0016705">
    <property type="term" value="F:oxidoreductase activity, acting on paired donors, with incorporation or reduction of molecular oxygen"/>
    <property type="evidence" value="ECO:0007669"/>
    <property type="project" value="UniProtKB-ARBA"/>
</dbReference>
<dbReference type="InterPro" id="IPR028202">
    <property type="entry name" value="Reductase_C"/>
</dbReference>
<name>A0A0N8KMD3_9CYAN</name>
<feature type="domain" description="Rieske" evidence="9">
    <location>
        <begin position="6"/>
        <end position="101"/>
    </location>
</feature>
<proteinExistence type="predicted"/>
<dbReference type="GO" id="GO:0004497">
    <property type="term" value="F:monooxygenase activity"/>
    <property type="evidence" value="ECO:0007669"/>
    <property type="project" value="UniProtKB-ARBA"/>
</dbReference>
<keyword evidence="6" id="KW-0560">Oxidoreductase</keyword>
<evidence type="ECO:0000256" key="2">
    <source>
        <dbReference type="ARBA" id="ARBA00022630"/>
    </source>
</evidence>